<name>A0A4Z1C057_9GAMM</name>
<feature type="signal peptide" evidence="1">
    <location>
        <begin position="1"/>
        <end position="24"/>
    </location>
</feature>
<dbReference type="EMBL" id="SRPF01000003">
    <property type="protein sequence ID" value="TGN39323.1"/>
    <property type="molecule type" value="Genomic_DNA"/>
</dbReference>
<organism evidence="2 3">
    <name type="scientific">Marinobacter confluentis</name>
    <dbReference type="NCBI Taxonomy" id="1697557"/>
    <lineage>
        <taxon>Bacteria</taxon>
        <taxon>Pseudomonadati</taxon>
        <taxon>Pseudomonadota</taxon>
        <taxon>Gammaproteobacteria</taxon>
        <taxon>Pseudomonadales</taxon>
        <taxon>Marinobacteraceae</taxon>
        <taxon>Marinobacter</taxon>
    </lineage>
</organism>
<dbReference type="AlphaFoldDB" id="A0A4Z1C057"/>
<evidence type="ECO:0000313" key="3">
    <source>
        <dbReference type="Proteomes" id="UP000298325"/>
    </source>
</evidence>
<evidence type="ECO:0000313" key="2">
    <source>
        <dbReference type="EMBL" id="TGN39323.1"/>
    </source>
</evidence>
<dbReference type="OrthoDB" id="6365487at2"/>
<proteinExistence type="predicted"/>
<sequence>MNRQHPILLALTFLFALFTYPAQAETLTEQKVQSFISSLNDLQGMESRYEDLPQDLASDEDEIGMENMSSIFSTAVEKMRGHGMYDDLQSVVREHGFDSPENWGETGDRIFRAWTAIEMGQQSGQMNQEMARAMEEINNNPNMTEAQKQQMRQMMGGAMSAMDQAAKAPEADKQAVRPHMEALRSATQDKGEY</sequence>
<evidence type="ECO:0000256" key="1">
    <source>
        <dbReference type="SAM" id="SignalP"/>
    </source>
</evidence>
<feature type="chain" id="PRO_5021411564" evidence="1">
    <location>
        <begin position="25"/>
        <end position="193"/>
    </location>
</feature>
<comment type="caution">
    <text evidence="2">The sequence shown here is derived from an EMBL/GenBank/DDBJ whole genome shotgun (WGS) entry which is preliminary data.</text>
</comment>
<keyword evidence="1" id="KW-0732">Signal</keyword>
<reference evidence="2 3" key="1">
    <citation type="submission" date="2019-04" db="EMBL/GenBank/DDBJ databases">
        <authorList>
            <person name="Park S."/>
            <person name="Yoon J.-H."/>
        </authorList>
    </citation>
    <scope>NUCLEOTIDE SEQUENCE [LARGE SCALE GENOMIC DNA]</scope>
    <source>
        <strain evidence="2 3">HJM-18</strain>
    </source>
</reference>
<dbReference type="RefSeq" id="WP_135803632.1">
    <property type="nucleotide sequence ID" value="NZ_SRPF01000003.1"/>
</dbReference>
<protein>
    <submittedName>
        <fullName evidence="2">Uncharacterized protein</fullName>
    </submittedName>
</protein>
<keyword evidence="3" id="KW-1185">Reference proteome</keyword>
<accession>A0A4Z1C057</accession>
<dbReference type="Proteomes" id="UP000298325">
    <property type="component" value="Unassembled WGS sequence"/>
</dbReference>
<gene>
    <name evidence="2" type="ORF">E5Q11_11805</name>
</gene>